<keyword evidence="5" id="KW-0862">Zinc</keyword>
<dbReference type="GO" id="GO:0004559">
    <property type="term" value="F:alpha-mannosidase activity"/>
    <property type="evidence" value="ECO:0007669"/>
    <property type="project" value="InterPro"/>
</dbReference>
<evidence type="ECO:0000256" key="1">
    <source>
        <dbReference type="ARBA" id="ARBA00001947"/>
    </source>
</evidence>
<keyword evidence="11" id="KW-1185">Reference proteome</keyword>
<name>A0A078APY1_STYLE</name>
<dbReference type="GO" id="GO:0006013">
    <property type="term" value="P:mannose metabolic process"/>
    <property type="evidence" value="ECO:0007669"/>
    <property type="project" value="InterPro"/>
</dbReference>
<dbReference type="InterPro" id="IPR011330">
    <property type="entry name" value="Glyco_hydro/deAcase_b/a-brl"/>
</dbReference>
<dbReference type="InterPro" id="IPR050843">
    <property type="entry name" value="Glycosyl_Hydrlase_38"/>
</dbReference>
<keyword evidence="7" id="KW-0326">Glycosidase</keyword>
<accession>A0A078APY1</accession>
<sequence length="789" mass="91495">MYFKRWWENQNDTVKSQFKQLVIEGRWEFVNGGWVASDEACPSIRVPKFAWHVDAFGHSSGTAQMFINLGYKGLFFGRMSDETREYLSKNGGLEFNWNPKFETLIDEEKVLNPKFLQDSQNLQSKLFTHLLFNQYKSPVKEALVSPDNPYQDVYFFYDMQLRNIYANPQNVIDELLNATKSYSTNNLLWAYGDDFAFQQAKDSFQFIDQVISIIQNKTDKVIFKFSTLQEYYEAVQNELKQQNKELFTYENDFMPLQEYERNGYWSGYYTSRPNLKQYINYMASSAESTSNIFAVQHLSSYNYTSIDQLINLTASLIQTASQLYHHDAITGTSQKRIVEDYLCELKSNEKLQCPNQDQFNESDQLITFVAFNPSLNPIPHIQLTLPSANYSASYWNIEKQAFELIFDQENLCQAKQLWLIECDLYVHHYVQPFQMVIFQINKTSIANQIEVSAKKMPVYTIKNQKLSISVDSSPEATDYNHQITQILAFQGKQVSQIVVHFEDKIQQESILKIILHDNSDQIEFDLDFAGIPESSQGLEVVATWQAVDFDSNDIFYTDSNGLGMIKKTVYRGKIVQDYPNLMPSANYYPITSGIMVQDEVQGIQMSVMNDRPQGGSAYINGRIELMILRRLYSDDDLGMAENLNEHDQKTGLGIMVHTRHFLKFSRCFNEAVQAIHERHSILSNPLTTAYTNQAIVSNKNMTFSYNKFNEQINKIEKFKSQYLVYDFSMQQQKSDLIYVRIISEQINSDGVNDPQNPLVNQHKDGALYVQGYNVKIKKLSQFEQLKSNQ</sequence>
<dbReference type="SMART" id="SM00872">
    <property type="entry name" value="Alpha-mann_mid"/>
    <property type="match status" value="1"/>
</dbReference>
<dbReference type="InterPro" id="IPR011013">
    <property type="entry name" value="Gal_mutarotase_sf_dom"/>
</dbReference>
<keyword evidence="8" id="KW-0175">Coiled coil</keyword>
<comment type="similarity">
    <text evidence="2">Belongs to the glycosyl hydrolase 38 family.</text>
</comment>
<evidence type="ECO:0000259" key="9">
    <source>
        <dbReference type="SMART" id="SM00872"/>
    </source>
</evidence>
<evidence type="ECO:0000256" key="5">
    <source>
        <dbReference type="ARBA" id="ARBA00022833"/>
    </source>
</evidence>
<dbReference type="Pfam" id="PF09261">
    <property type="entry name" value="Alpha-mann_mid"/>
    <property type="match status" value="1"/>
</dbReference>
<dbReference type="InParanoid" id="A0A078APY1"/>
<proteinExistence type="inferred from homology"/>
<evidence type="ECO:0000256" key="6">
    <source>
        <dbReference type="ARBA" id="ARBA00023157"/>
    </source>
</evidence>
<dbReference type="Pfam" id="PF07748">
    <property type="entry name" value="Glyco_hydro_38C"/>
    <property type="match status" value="1"/>
</dbReference>
<dbReference type="OrthoDB" id="441398at2759"/>
<dbReference type="Gene3D" id="2.70.98.30">
    <property type="entry name" value="Golgi alpha-mannosidase II, domain 4"/>
    <property type="match status" value="1"/>
</dbReference>
<organism evidence="10 11">
    <name type="scientific">Stylonychia lemnae</name>
    <name type="common">Ciliate</name>
    <dbReference type="NCBI Taxonomy" id="5949"/>
    <lineage>
        <taxon>Eukaryota</taxon>
        <taxon>Sar</taxon>
        <taxon>Alveolata</taxon>
        <taxon>Ciliophora</taxon>
        <taxon>Intramacronucleata</taxon>
        <taxon>Spirotrichea</taxon>
        <taxon>Stichotrichia</taxon>
        <taxon>Sporadotrichida</taxon>
        <taxon>Oxytrichidae</taxon>
        <taxon>Stylonychinae</taxon>
        <taxon>Stylonychia</taxon>
    </lineage>
</organism>
<keyword evidence="6" id="KW-1015">Disulfide bond</keyword>
<keyword evidence="3" id="KW-0479">Metal-binding</keyword>
<dbReference type="Proteomes" id="UP000039865">
    <property type="component" value="Unassembled WGS sequence"/>
</dbReference>
<dbReference type="InterPro" id="IPR015341">
    <property type="entry name" value="Glyco_hydro_38_cen"/>
</dbReference>
<feature type="coiled-coil region" evidence="8">
    <location>
        <begin position="225"/>
        <end position="252"/>
    </location>
</feature>
<dbReference type="AlphaFoldDB" id="A0A078APY1"/>
<dbReference type="InterPro" id="IPR027291">
    <property type="entry name" value="Glyco_hydro_38_N_sf"/>
</dbReference>
<evidence type="ECO:0000313" key="10">
    <source>
        <dbReference type="EMBL" id="CDW84390.1"/>
    </source>
</evidence>
<comment type="cofactor">
    <cofactor evidence="1">
        <name>Zn(2+)</name>
        <dbReference type="ChEBI" id="CHEBI:29105"/>
    </cofactor>
</comment>
<dbReference type="Pfam" id="PF01074">
    <property type="entry name" value="Glyco_hydro_38N"/>
    <property type="match status" value="2"/>
</dbReference>
<evidence type="ECO:0000256" key="3">
    <source>
        <dbReference type="ARBA" id="ARBA00022723"/>
    </source>
</evidence>
<evidence type="ECO:0000256" key="4">
    <source>
        <dbReference type="ARBA" id="ARBA00022801"/>
    </source>
</evidence>
<reference evidence="10 11" key="1">
    <citation type="submission" date="2014-06" db="EMBL/GenBank/DDBJ databases">
        <authorList>
            <person name="Swart Estienne"/>
        </authorList>
    </citation>
    <scope>NUCLEOTIDE SEQUENCE [LARGE SCALE GENOMIC DNA]</scope>
    <source>
        <strain evidence="10 11">130c</strain>
    </source>
</reference>
<gene>
    <name evidence="10" type="primary">Contig1204.g1304</name>
    <name evidence="10" type="ORF">STYLEM_13452</name>
</gene>
<dbReference type="GO" id="GO:0046872">
    <property type="term" value="F:metal ion binding"/>
    <property type="evidence" value="ECO:0007669"/>
    <property type="project" value="UniProtKB-KW"/>
</dbReference>
<evidence type="ECO:0000313" key="11">
    <source>
        <dbReference type="Proteomes" id="UP000039865"/>
    </source>
</evidence>
<dbReference type="SUPFAM" id="SSF88713">
    <property type="entry name" value="Glycoside hydrolase/deacetylase"/>
    <property type="match status" value="1"/>
</dbReference>
<dbReference type="Gene3D" id="3.20.110.10">
    <property type="entry name" value="Glycoside hydrolase 38, N terminal domain"/>
    <property type="match status" value="2"/>
</dbReference>
<dbReference type="Gene3D" id="1.20.1270.50">
    <property type="entry name" value="Glycoside hydrolase family 38, central domain"/>
    <property type="match status" value="1"/>
</dbReference>
<evidence type="ECO:0000256" key="7">
    <source>
        <dbReference type="ARBA" id="ARBA00023295"/>
    </source>
</evidence>
<dbReference type="InterPro" id="IPR037094">
    <property type="entry name" value="Glyco_hydro_38_cen_sf"/>
</dbReference>
<evidence type="ECO:0000256" key="8">
    <source>
        <dbReference type="SAM" id="Coils"/>
    </source>
</evidence>
<dbReference type="InterPro" id="IPR000602">
    <property type="entry name" value="Glyco_hydro_38_N"/>
</dbReference>
<dbReference type="InterPro" id="IPR028995">
    <property type="entry name" value="Glyco_hydro_57/38_cen_sf"/>
</dbReference>
<feature type="domain" description="Glycoside hydrolase family 38 central" evidence="9">
    <location>
        <begin position="263"/>
        <end position="345"/>
    </location>
</feature>
<evidence type="ECO:0000256" key="2">
    <source>
        <dbReference type="ARBA" id="ARBA00009792"/>
    </source>
</evidence>
<dbReference type="EMBL" id="CCKQ01012755">
    <property type="protein sequence ID" value="CDW84390.1"/>
    <property type="molecule type" value="Genomic_DNA"/>
</dbReference>
<protein>
    <submittedName>
        <fullName evidence="10">Glycosyl hydrolases family 38 protein</fullName>
    </submittedName>
</protein>
<dbReference type="InterPro" id="IPR011682">
    <property type="entry name" value="Glyco_hydro_38_C"/>
</dbReference>
<dbReference type="PANTHER" id="PTHR11607:SF3">
    <property type="entry name" value="LYSOSOMAL ALPHA-MANNOSIDASE"/>
    <property type="match status" value="1"/>
</dbReference>
<dbReference type="PANTHER" id="PTHR11607">
    <property type="entry name" value="ALPHA-MANNOSIDASE"/>
    <property type="match status" value="1"/>
</dbReference>
<dbReference type="SUPFAM" id="SSF88688">
    <property type="entry name" value="Families 57/38 glycoside transferase middle domain"/>
    <property type="match status" value="1"/>
</dbReference>
<dbReference type="GO" id="GO:0030246">
    <property type="term" value="F:carbohydrate binding"/>
    <property type="evidence" value="ECO:0007669"/>
    <property type="project" value="InterPro"/>
</dbReference>
<keyword evidence="4 10" id="KW-0378">Hydrolase</keyword>
<dbReference type="SUPFAM" id="SSF74650">
    <property type="entry name" value="Galactose mutarotase-like"/>
    <property type="match status" value="1"/>
</dbReference>